<reference evidence="2" key="2">
    <citation type="submission" date="2018-02" db="UniProtKB">
        <authorList>
            <consortium name="EnsemblPlants"/>
        </authorList>
    </citation>
    <scope>IDENTIFICATION</scope>
    <source>
        <strain evidence="2">Williams 82</strain>
    </source>
</reference>
<keyword evidence="3" id="KW-1185">Reference proteome</keyword>
<sequence>MFLVPPLRASVCFVLSRLSRDAPTTWEIFLVSPISISPPLPAASVYSVVVIRTVSCRLSISQGTSLSL</sequence>
<protein>
    <submittedName>
        <fullName evidence="1 2">Uncharacterized protein</fullName>
    </submittedName>
</protein>
<reference evidence="1 2" key="1">
    <citation type="journal article" date="2010" name="Nature">
        <title>Genome sequence of the palaeopolyploid soybean.</title>
        <authorList>
            <person name="Schmutz J."/>
            <person name="Cannon S.B."/>
            <person name="Schlueter J."/>
            <person name="Ma J."/>
            <person name="Mitros T."/>
            <person name="Nelson W."/>
            <person name="Hyten D.L."/>
            <person name="Song Q."/>
            <person name="Thelen J.J."/>
            <person name="Cheng J."/>
            <person name="Xu D."/>
            <person name="Hellsten U."/>
            <person name="May G.D."/>
            <person name="Yu Y."/>
            <person name="Sakurai T."/>
            <person name="Umezawa T."/>
            <person name="Bhattacharyya M.K."/>
            <person name="Sandhu D."/>
            <person name="Valliyodan B."/>
            <person name="Lindquist E."/>
            <person name="Peto M."/>
            <person name="Grant D."/>
            <person name="Shu S."/>
            <person name="Goodstein D."/>
            <person name="Barry K."/>
            <person name="Futrell-Griggs M."/>
            <person name="Abernathy B."/>
            <person name="Du J."/>
            <person name="Tian Z."/>
            <person name="Zhu L."/>
            <person name="Gill N."/>
            <person name="Joshi T."/>
            <person name="Libault M."/>
            <person name="Sethuraman A."/>
            <person name="Zhang X.-C."/>
            <person name="Shinozaki K."/>
            <person name="Nguyen H.T."/>
            <person name="Wing R.A."/>
            <person name="Cregan P."/>
            <person name="Specht J."/>
            <person name="Grimwood J."/>
            <person name="Rokhsar D."/>
            <person name="Stacey G."/>
            <person name="Shoemaker R.C."/>
            <person name="Jackson S.A."/>
        </authorList>
    </citation>
    <scope>NUCLEOTIDE SEQUENCE [LARGE SCALE GENOMIC DNA]</scope>
    <source>
        <strain evidence="2">cv. Williams 82</strain>
        <tissue evidence="1">Callus</tissue>
    </source>
</reference>
<proteinExistence type="predicted"/>
<organism evidence="1">
    <name type="scientific">Glycine max</name>
    <name type="common">Soybean</name>
    <name type="synonym">Glycine hispida</name>
    <dbReference type="NCBI Taxonomy" id="3847"/>
    <lineage>
        <taxon>Eukaryota</taxon>
        <taxon>Viridiplantae</taxon>
        <taxon>Streptophyta</taxon>
        <taxon>Embryophyta</taxon>
        <taxon>Tracheophyta</taxon>
        <taxon>Spermatophyta</taxon>
        <taxon>Magnoliopsida</taxon>
        <taxon>eudicotyledons</taxon>
        <taxon>Gunneridae</taxon>
        <taxon>Pentapetalae</taxon>
        <taxon>rosids</taxon>
        <taxon>fabids</taxon>
        <taxon>Fabales</taxon>
        <taxon>Fabaceae</taxon>
        <taxon>Papilionoideae</taxon>
        <taxon>50 kb inversion clade</taxon>
        <taxon>NPAAA clade</taxon>
        <taxon>indigoferoid/millettioid clade</taxon>
        <taxon>Phaseoleae</taxon>
        <taxon>Glycine</taxon>
        <taxon>Glycine subgen. Soja</taxon>
    </lineage>
</organism>
<evidence type="ECO:0000313" key="2">
    <source>
        <dbReference type="EnsemblPlants" id="KRH54664"/>
    </source>
</evidence>
<dbReference type="InParanoid" id="A0A0R0JQL0"/>
<evidence type="ECO:0000313" key="3">
    <source>
        <dbReference type="Proteomes" id="UP000008827"/>
    </source>
</evidence>
<dbReference type="Gramene" id="KRH54664">
    <property type="protein sequence ID" value="KRH54664"/>
    <property type="gene ID" value="GLYMA_06G201900"/>
</dbReference>
<gene>
    <name evidence="1" type="ORF">GLYMA_06G201900</name>
</gene>
<name>A0A0R0JQL0_SOYBN</name>
<reference evidence="1" key="3">
    <citation type="submission" date="2018-07" db="EMBL/GenBank/DDBJ databases">
        <title>WGS assembly of Glycine max.</title>
        <authorList>
            <person name="Schmutz J."/>
            <person name="Cannon S."/>
            <person name="Schlueter J."/>
            <person name="Ma J."/>
            <person name="Mitros T."/>
            <person name="Nelson W."/>
            <person name="Hyten D."/>
            <person name="Song Q."/>
            <person name="Thelen J."/>
            <person name="Cheng J."/>
            <person name="Xu D."/>
            <person name="Hellsten U."/>
            <person name="May G."/>
            <person name="Yu Y."/>
            <person name="Sakurai T."/>
            <person name="Umezawa T."/>
            <person name="Bhattacharyya M."/>
            <person name="Sandhu D."/>
            <person name="Valliyodan B."/>
            <person name="Lindquist E."/>
            <person name="Peto M."/>
            <person name="Grant D."/>
            <person name="Shu S."/>
            <person name="Goodstein D."/>
            <person name="Barry K."/>
            <person name="Futrell-Griggs M."/>
            <person name="Abernathy B."/>
            <person name="Du J."/>
            <person name="Tian Z."/>
            <person name="Zhu L."/>
            <person name="Gill N."/>
            <person name="Joshi T."/>
            <person name="Libault M."/>
            <person name="Sethuraman A."/>
            <person name="Zhang X."/>
            <person name="Shinozaki K."/>
            <person name="Nguyen H."/>
            <person name="Wing R."/>
            <person name="Cregan P."/>
            <person name="Specht J."/>
            <person name="Grimwood J."/>
            <person name="Rokhsar D."/>
            <person name="Stacey G."/>
            <person name="Shoemaker R."/>
            <person name="Jackson S."/>
        </authorList>
    </citation>
    <scope>NUCLEOTIDE SEQUENCE</scope>
    <source>
        <tissue evidence="1">Callus</tissue>
    </source>
</reference>
<dbReference type="AlphaFoldDB" id="A0A0R0JQL0"/>
<evidence type="ECO:0000313" key="1">
    <source>
        <dbReference type="EMBL" id="KRH54664.1"/>
    </source>
</evidence>
<dbReference type="EnsemblPlants" id="KRH54664">
    <property type="protein sequence ID" value="KRH54664"/>
    <property type="gene ID" value="GLYMA_06G201900"/>
</dbReference>
<dbReference type="EMBL" id="CM000839">
    <property type="protein sequence ID" value="KRH54664.1"/>
    <property type="molecule type" value="Genomic_DNA"/>
</dbReference>
<dbReference type="Proteomes" id="UP000008827">
    <property type="component" value="Chromosome 6"/>
</dbReference>
<accession>A0A0R0JQL0</accession>